<proteinExistence type="predicted"/>
<dbReference type="RefSeq" id="XP_008079853.1">
    <property type="nucleotide sequence ID" value="XM_008081662.1"/>
</dbReference>
<dbReference type="KEGG" id="glz:GLAREA_06248"/>
<dbReference type="HOGENOM" id="CLU_077210_0_0_1"/>
<dbReference type="OMA" id="WATAKNE"/>
<gene>
    <name evidence="1" type="ORF">GLAREA_06248</name>
</gene>
<sequence length="197" mass="22484">MALVEDEGKIWQRFNSQRTLMGIQDWQVCVPTDKLEEASRLLQGPQNMKYYTISEEVPGLHPESLMHTFPRFKCNGILLWFKLVPALDCHIQCVPQNIERSKAGIPYPTLPVYAQSLLDTASGTDLEDLIDGMDLTGEWGESNLDLEGTSNVAWATAKNERIRASVVIDENTCLFELWEGAFPRRAFWEERLGQKEH</sequence>
<accession>S3DMC4</accession>
<dbReference type="Proteomes" id="UP000016922">
    <property type="component" value="Unassembled WGS sequence"/>
</dbReference>
<keyword evidence="2" id="KW-1185">Reference proteome</keyword>
<dbReference type="EMBL" id="KE145358">
    <property type="protein sequence ID" value="EPE33236.1"/>
    <property type="molecule type" value="Genomic_DNA"/>
</dbReference>
<dbReference type="AlphaFoldDB" id="S3DMC4"/>
<organism evidence="1 2">
    <name type="scientific">Glarea lozoyensis (strain ATCC 20868 / MF5171)</name>
    <dbReference type="NCBI Taxonomy" id="1116229"/>
    <lineage>
        <taxon>Eukaryota</taxon>
        <taxon>Fungi</taxon>
        <taxon>Dikarya</taxon>
        <taxon>Ascomycota</taxon>
        <taxon>Pezizomycotina</taxon>
        <taxon>Leotiomycetes</taxon>
        <taxon>Helotiales</taxon>
        <taxon>Helotiaceae</taxon>
        <taxon>Glarea</taxon>
    </lineage>
</organism>
<dbReference type="GeneID" id="19465302"/>
<reference evidence="1 2" key="1">
    <citation type="journal article" date="2013" name="BMC Genomics">
        <title>Genomics-driven discovery of the pneumocandin biosynthetic gene cluster in the fungus Glarea lozoyensis.</title>
        <authorList>
            <person name="Chen L."/>
            <person name="Yue Q."/>
            <person name="Zhang X."/>
            <person name="Xiang M."/>
            <person name="Wang C."/>
            <person name="Li S."/>
            <person name="Che Y."/>
            <person name="Ortiz-Lopez F.J."/>
            <person name="Bills G.F."/>
            <person name="Liu X."/>
            <person name="An Z."/>
        </authorList>
    </citation>
    <scope>NUCLEOTIDE SEQUENCE [LARGE SCALE GENOMIC DNA]</scope>
    <source>
        <strain evidence="2">ATCC 20868 / MF5171</strain>
    </source>
</reference>
<name>S3DMC4_GLAL2</name>
<dbReference type="eggNOG" id="ENOG502SSBB">
    <property type="taxonomic scope" value="Eukaryota"/>
</dbReference>
<dbReference type="OrthoDB" id="3259529at2759"/>
<protein>
    <submittedName>
        <fullName evidence="1">Uncharacterized protein</fullName>
    </submittedName>
</protein>
<evidence type="ECO:0000313" key="1">
    <source>
        <dbReference type="EMBL" id="EPE33236.1"/>
    </source>
</evidence>
<evidence type="ECO:0000313" key="2">
    <source>
        <dbReference type="Proteomes" id="UP000016922"/>
    </source>
</evidence>